<dbReference type="RefSeq" id="WP_284342110.1">
    <property type="nucleotide sequence ID" value="NZ_BSNS01000022.1"/>
</dbReference>
<name>A0ABQ5WAN7_9HYPH</name>
<keyword evidence="3" id="KW-1185">Reference proteome</keyword>
<evidence type="ECO:0000313" key="3">
    <source>
        <dbReference type="Proteomes" id="UP001156691"/>
    </source>
</evidence>
<feature type="domain" description="VOC" evidence="1">
    <location>
        <begin position="2"/>
        <end position="121"/>
    </location>
</feature>
<dbReference type="InterPro" id="IPR029068">
    <property type="entry name" value="Glyas_Bleomycin-R_OHBP_Dase"/>
</dbReference>
<dbReference type="Proteomes" id="UP001156691">
    <property type="component" value="Unassembled WGS sequence"/>
</dbReference>
<dbReference type="Gene3D" id="3.10.180.10">
    <property type="entry name" value="2,3-Dihydroxybiphenyl 1,2-Dioxygenase, domain 1"/>
    <property type="match status" value="1"/>
</dbReference>
<dbReference type="InterPro" id="IPR004360">
    <property type="entry name" value="Glyas_Fos-R_dOase_dom"/>
</dbReference>
<dbReference type="SUPFAM" id="SSF54593">
    <property type="entry name" value="Glyoxalase/Bleomycin resistance protein/Dihydroxybiphenyl dioxygenase"/>
    <property type="match status" value="1"/>
</dbReference>
<evidence type="ECO:0000313" key="2">
    <source>
        <dbReference type="EMBL" id="GLQ56701.1"/>
    </source>
</evidence>
<organism evidence="2 3">
    <name type="scientific">Devosia nitrariae</name>
    <dbReference type="NCBI Taxonomy" id="2071872"/>
    <lineage>
        <taxon>Bacteria</taxon>
        <taxon>Pseudomonadati</taxon>
        <taxon>Pseudomonadota</taxon>
        <taxon>Alphaproteobacteria</taxon>
        <taxon>Hyphomicrobiales</taxon>
        <taxon>Devosiaceae</taxon>
        <taxon>Devosia</taxon>
    </lineage>
</organism>
<dbReference type="PANTHER" id="PTHR36437:SF2">
    <property type="entry name" value="GLYOXALASE_BLEOMYCIN RESISTANCE PROTEIN_DIOXYGENASE"/>
    <property type="match status" value="1"/>
</dbReference>
<proteinExistence type="predicted"/>
<gene>
    <name evidence="2" type="ORF">GCM10010862_39600</name>
</gene>
<sequence length="121" mass="13657">MHVQFAELPVSDQDRAKAFYVEHFDCEVVADVPMGQDGWRWVELKFPGAETNLHFVRRASQAPSEEPDMMLVADDVSAVIEALRARGVEILTEPQDAPWQPGRTVAEFRDSEGNRMDIGSR</sequence>
<accession>A0ABQ5WAN7</accession>
<dbReference type="EMBL" id="BSNS01000022">
    <property type="protein sequence ID" value="GLQ56701.1"/>
    <property type="molecule type" value="Genomic_DNA"/>
</dbReference>
<protein>
    <submittedName>
        <fullName evidence="2">Glyoxalase</fullName>
    </submittedName>
</protein>
<comment type="caution">
    <text evidence="2">The sequence shown here is derived from an EMBL/GenBank/DDBJ whole genome shotgun (WGS) entry which is preliminary data.</text>
</comment>
<dbReference type="PANTHER" id="PTHR36437">
    <property type="entry name" value="GLYOXALASE/BLEOMYCIN RESISTANCE PROTEIN/DIOXYGENASE"/>
    <property type="match status" value="1"/>
</dbReference>
<reference evidence="3" key="1">
    <citation type="journal article" date="2019" name="Int. J. Syst. Evol. Microbiol.">
        <title>The Global Catalogue of Microorganisms (GCM) 10K type strain sequencing project: providing services to taxonomists for standard genome sequencing and annotation.</title>
        <authorList>
            <consortium name="The Broad Institute Genomics Platform"/>
            <consortium name="The Broad Institute Genome Sequencing Center for Infectious Disease"/>
            <person name="Wu L."/>
            <person name="Ma J."/>
        </authorList>
    </citation>
    <scope>NUCLEOTIDE SEQUENCE [LARGE SCALE GENOMIC DNA]</scope>
    <source>
        <strain evidence="3">NBRC 112416</strain>
    </source>
</reference>
<dbReference type="InterPro" id="IPR037523">
    <property type="entry name" value="VOC_core"/>
</dbReference>
<dbReference type="PROSITE" id="PS51819">
    <property type="entry name" value="VOC"/>
    <property type="match status" value="1"/>
</dbReference>
<evidence type="ECO:0000259" key="1">
    <source>
        <dbReference type="PROSITE" id="PS51819"/>
    </source>
</evidence>
<dbReference type="Pfam" id="PF00903">
    <property type="entry name" value="Glyoxalase"/>
    <property type="match status" value="1"/>
</dbReference>